<dbReference type="SUPFAM" id="SSF75217">
    <property type="entry name" value="alpha/beta knot"/>
    <property type="match status" value="1"/>
</dbReference>
<dbReference type="InterPro" id="IPR001537">
    <property type="entry name" value="SpoU_MeTrfase"/>
</dbReference>
<dbReference type="OrthoDB" id="9806346at2"/>
<keyword evidence="3 7" id="KW-0808">Transferase</keyword>
<comment type="catalytic activity">
    <reaction evidence="5">
        <text>cytidine(32) in tRNA + S-adenosyl-L-methionine = 2'-O-methylcytidine(32) in tRNA + S-adenosyl-L-homocysteine + H(+)</text>
        <dbReference type="Rhea" id="RHEA:42932"/>
        <dbReference type="Rhea" id="RHEA-COMP:10288"/>
        <dbReference type="Rhea" id="RHEA-COMP:10289"/>
        <dbReference type="ChEBI" id="CHEBI:15378"/>
        <dbReference type="ChEBI" id="CHEBI:57856"/>
        <dbReference type="ChEBI" id="CHEBI:59789"/>
        <dbReference type="ChEBI" id="CHEBI:74495"/>
        <dbReference type="ChEBI" id="CHEBI:82748"/>
        <dbReference type="EC" id="2.1.1.200"/>
    </reaction>
</comment>
<dbReference type="Gene3D" id="3.40.1280.10">
    <property type="match status" value="1"/>
</dbReference>
<dbReference type="EC" id="2.1.1.200" evidence="5"/>
<dbReference type="GO" id="GO:0106339">
    <property type="term" value="F:tRNA (cytidine(32)-2'-O)-methyltransferase activity"/>
    <property type="evidence" value="ECO:0007669"/>
    <property type="project" value="RHEA"/>
</dbReference>
<evidence type="ECO:0000256" key="3">
    <source>
        <dbReference type="ARBA" id="ARBA00022679"/>
    </source>
</evidence>
<evidence type="ECO:0000256" key="1">
    <source>
        <dbReference type="ARBA" id="ARBA00007228"/>
    </source>
</evidence>
<comment type="subunit">
    <text evidence="5">Homodimer.</text>
</comment>
<dbReference type="NCBIfam" id="TIGR00050">
    <property type="entry name" value="rRNA_methyl_1"/>
    <property type="match status" value="1"/>
</dbReference>
<dbReference type="InterPro" id="IPR004384">
    <property type="entry name" value="RNA_MeTrfase_TrmJ/LasT"/>
</dbReference>
<keyword evidence="5" id="KW-0963">Cytoplasm</keyword>
<dbReference type="InterPro" id="IPR029028">
    <property type="entry name" value="Alpha/beta_knot_MTases"/>
</dbReference>
<dbReference type="KEGG" id="tpi:TREPR_0062"/>
<dbReference type="STRING" id="545694.TREPR_0062"/>
<name>F5YNC7_TREPZ</name>
<comment type="catalytic activity">
    <reaction evidence="5">
        <text>uridine(32) in tRNA + S-adenosyl-L-methionine = 2'-O-methyluridine(32) in tRNA + S-adenosyl-L-homocysteine + H(+)</text>
        <dbReference type="Rhea" id="RHEA:42936"/>
        <dbReference type="Rhea" id="RHEA-COMP:10107"/>
        <dbReference type="Rhea" id="RHEA-COMP:10290"/>
        <dbReference type="ChEBI" id="CHEBI:15378"/>
        <dbReference type="ChEBI" id="CHEBI:57856"/>
        <dbReference type="ChEBI" id="CHEBI:59789"/>
        <dbReference type="ChEBI" id="CHEBI:65315"/>
        <dbReference type="ChEBI" id="CHEBI:74478"/>
        <dbReference type="EC" id="2.1.1.200"/>
    </reaction>
</comment>
<gene>
    <name evidence="5" type="primary">trmJ</name>
    <name evidence="7" type="ordered locus">TREPR_0062</name>
</gene>
<evidence type="ECO:0000259" key="6">
    <source>
        <dbReference type="Pfam" id="PF00588"/>
    </source>
</evidence>
<reference evidence="7 8" key="2">
    <citation type="journal article" date="2011" name="ISME J.">
        <title>RNA-seq reveals cooperative metabolic interactions between two termite-gut spirochete species in co-culture.</title>
        <authorList>
            <person name="Rosenthal A.Z."/>
            <person name="Matson E.G."/>
            <person name="Eldar A."/>
            <person name="Leadbetter J.R."/>
        </authorList>
    </citation>
    <scope>NUCLEOTIDE SEQUENCE [LARGE SCALE GENOMIC DNA]</scope>
    <source>
        <strain evidence="8">ATCC BAA-887 / DSM 12427 / ZAS-2</strain>
    </source>
</reference>
<keyword evidence="4 5" id="KW-0949">S-adenosyl-L-methionine</keyword>
<dbReference type="GO" id="GO:0002128">
    <property type="term" value="P:tRNA nucleoside ribose methylation"/>
    <property type="evidence" value="ECO:0007669"/>
    <property type="project" value="TreeGrafter"/>
</dbReference>
<comment type="similarity">
    <text evidence="1">Belongs to the class IV-like SAM-binding methyltransferase superfamily. RNA methyltransferase TrmH family.</text>
</comment>
<dbReference type="EMBL" id="CP001843">
    <property type="protein sequence ID" value="AEF86167.1"/>
    <property type="molecule type" value="Genomic_DNA"/>
</dbReference>
<keyword evidence="2 5" id="KW-0489">Methyltransferase</keyword>
<dbReference type="HOGENOM" id="CLU_056931_0_1_12"/>
<dbReference type="RefSeq" id="WP_015706395.1">
    <property type="nucleotide sequence ID" value="NC_015578.1"/>
</dbReference>
<dbReference type="eggNOG" id="COG0565">
    <property type="taxonomic scope" value="Bacteria"/>
</dbReference>
<dbReference type="GO" id="GO:0003723">
    <property type="term" value="F:RNA binding"/>
    <property type="evidence" value="ECO:0007669"/>
    <property type="project" value="InterPro"/>
</dbReference>
<dbReference type="PANTHER" id="PTHR42786">
    <property type="entry name" value="TRNA/RRNA METHYLTRANSFERASE"/>
    <property type="match status" value="1"/>
</dbReference>
<dbReference type="PIRSF" id="PIRSF004808">
    <property type="entry name" value="LasT"/>
    <property type="match status" value="1"/>
</dbReference>
<dbReference type="AlphaFoldDB" id="F5YNC7"/>
<dbReference type="GO" id="GO:0005829">
    <property type="term" value="C:cytosol"/>
    <property type="evidence" value="ECO:0007669"/>
    <property type="project" value="TreeGrafter"/>
</dbReference>
<evidence type="ECO:0000256" key="5">
    <source>
        <dbReference type="RuleBase" id="RU362024"/>
    </source>
</evidence>
<evidence type="ECO:0000256" key="2">
    <source>
        <dbReference type="ARBA" id="ARBA00022603"/>
    </source>
</evidence>
<sequence>MYLSDLVIILCRPSESGNVGAVCRAMMNMGLSRLRLVAPFPLEDEVVRARAVHAEQVWEEAETFDTLSAAAADLSLVIGTTRRRGRHRKSVTLTPEECAAFFRGHPGQAALVFGNERTGLEAEELNFCSLASHIPANEAFPSLNLSHAVQLYAYQFFRLLAPAPGTAPAEFGSGLVDAAPRTFPSQTVKGTWVPLDRTSADTLAKSMTNTLASLGFYKQPGREDQERLFRDLIARAGLSEREGRYLGEIFSKALMLAGKKGNPSSDSS</sequence>
<dbReference type="CDD" id="cd18093">
    <property type="entry name" value="SpoU-like_TrmJ"/>
    <property type="match status" value="1"/>
</dbReference>
<dbReference type="GO" id="GO:0160206">
    <property type="term" value="F:tRNA (cytidine(32)/uridine(32)-2'-O)-methyltransferase activity"/>
    <property type="evidence" value="ECO:0007669"/>
    <property type="project" value="UniProtKB-EC"/>
</dbReference>
<reference evidence="8" key="1">
    <citation type="submission" date="2009-12" db="EMBL/GenBank/DDBJ databases">
        <title>Complete sequence of Treponema primitia strain ZAS-2.</title>
        <authorList>
            <person name="Tetu S.G."/>
            <person name="Matson E."/>
            <person name="Ren Q."/>
            <person name="Seshadri R."/>
            <person name="Elbourne L."/>
            <person name="Hassan K.A."/>
            <person name="Durkin A."/>
            <person name="Radune D."/>
            <person name="Mohamoud Y."/>
            <person name="Shay R."/>
            <person name="Jin S."/>
            <person name="Zhang X."/>
            <person name="Lucey K."/>
            <person name="Ballor N.R."/>
            <person name="Ottesen E."/>
            <person name="Rosenthal R."/>
            <person name="Allen A."/>
            <person name="Leadbetter J.R."/>
            <person name="Paulsen I.T."/>
        </authorList>
    </citation>
    <scope>NUCLEOTIDE SEQUENCE [LARGE SCALE GENOMIC DNA]</scope>
    <source>
        <strain evidence="8">ATCC BAA-887 / DSM 12427 / ZAS-2</strain>
    </source>
</reference>
<evidence type="ECO:0000256" key="4">
    <source>
        <dbReference type="ARBA" id="ARBA00022691"/>
    </source>
</evidence>
<comment type="function">
    <text evidence="5">Catalyzes the formation of 2'O-methylated cytidine (Cm32) or 2'O-methylated uridine (Um32) at position 32 in tRNA.</text>
</comment>
<evidence type="ECO:0000313" key="8">
    <source>
        <dbReference type="Proteomes" id="UP000009223"/>
    </source>
</evidence>
<organism evidence="7 8">
    <name type="scientific">Treponema primitia (strain ATCC BAA-887 / DSM 12427 / ZAS-2)</name>
    <dbReference type="NCBI Taxonomy" id="545694"/>
    <lineage>
        <taxon>Bacteria</taxon>
        <taxon>Pseudomonadati</taxon>
        <taxon>Spirochaetota</taxon>
        <taxon>Spirochaetia</taxon>
        <taxon>Spirochaetales</taxon>
        <taxon>Treponemataceae</taxon>
        <taxon>Treponema</taxon>
    </lineage>
</organism>
<dbReference type="Pfam" id="PF00588">
    <property type="entry name" value="SpoU_methylase"/>
    <property type="match status" value="1"/>
</dbReference>
<accession>F5YNC7</accession>
<keyword evidence="8" id="KW-1185">Reference proteome</keyword>
<feature type="domain" description="tRNA/rRNA methyltransferase SpoU type" evidence="6">
    <location>
        <begin position="6"/>
        <end position="154"/>
    </location>
</feature>
<dbReference type="Proteomes" id="UP000009223">
    <property type="component" value="Chromosome"/>
</dbReference>
<dbReference type="InterPro" id="IPR029026">
    <property type="entry name" value="tRNA_m1G_MTases_N"/>
</dbReference>
<comment type="subcellular location">
    <subcellularLocation>
        <location evidence="5">Cytoplasm</location>
    </subcellularLocation>
</comment>
<proteinExistence type="inferred from homology"/>
<dbReference type="PANTHER" id="PTHR42786:SF2">
    <property type="entry name" value="TRNA (CYTIDINE_URIDINE-2'-O-)-METHYLTRANSFERASE TRMJ"/>
    <property type="match status" value="1"/>
</dbReference>
<protein>
    <recommendedName>
        <fullName evidence="5">tRNA (cytidine/uridine-2'-O-)-methyltransferase TrmJ</fullName>
        <ecNumber evidence="5">2.1.1.200</ecNumber>
    </recommendedName>
    <alternativeName>
        <fullName evidence="5">tRNA (cytidine(32)/uridine(32)-2'-O)-methyltransferase</fullName>
    </alternativeName>
    <alternativeName>
        <fullName evidence="5">tRNA Cm32/Um32 methyltransferase</fullName>
    </alternativeName>
</protein>
<keyword evidence="5" id="KW-0819">tRNA processing</keyword>
<evidence type="ECO:0000313" key="7">
    <source>
        <dbReference type="EMBL" id="AEF86167.1"/>
    </source>
</evidence>